<dbReference type="Proteomes" id="UP000264062">
    <property type="component" value="Unassembled WGS sequence"/>
</dbReference>
<accession>A0A350H8I1</accession>
<name>A0A350H8I1_UNCW3</name>
<dbReference type="PROSITE" id="PS51257">
    <property type="entry name" value="PROKAR_LIPOPROTEIN"/>
    <property type="match status" value="1"/>
</dbReference>
<feature type="chain" id="PRO_5016649970" evidence="1">
    <location>
        <begin position="23"/>
        <end position="177"/>
    </location>
</feature>
<reference evidence="2 3" key="1">
    <citation type="journal article" date="2018" name="Nat. Biotechnol.">
        <title>A standardized bacterial taxonomy based on genome phylogeny substantially revises the tree of life.</title>
        <authorList>
            <person name="Parks D.H."/>
            <person name="Chuvochina M."/>
            <person name="Waite D.W."/>
            <person name="Rinke C."/>
            <person name="Skarshewski A."/>
            <person name="Chaumeil P.A."/>
            <person name="Hugenholtz P."/>
        </authorList>
    </citation>
    <scope>NUCLEOTIDE SEQUENCE [LARGE SCALE GENOMIC DNA]</scope>
    <source>
        <strain evidence="2">UBA9956</strain>
    </source>
</reference>
<keyword evidence="1" id="KW-0732">Signal</keyword>
<dbReference type="AlphaFoldDB" id="A0A350H8I1"/>
<comment type="caution">
    <text evidence="2">The sequence shown here is derived from an EMBL/GenBank/DDBJ whole genome shotgun (WGS) entry which is preliminary data.</text>
</comment>
<dbReference type="EMBL" id="DMZY01000047">
    <property type="protein sequence ID" value="HAV91847.1"/>
    <property type="molecule type" value="Genomic_DNA"/>
</dbReference>
<evidence type="ECO:0000313" key="3">
    <source>
        <dbReference type="Proteomes" id="UP000264062"/>
    </source>
</evidence>
<evidence type="ECO:0000256" key="1">
    <source>
        <dbReference type="SAM" id="SignalP"/>
    </source>
</evidence>
<gene>
    <name evidence="2" type="ORF">DCW38_01525</name>
</gene>
<feature type="signal peptide" evidence="1">
    <location>
        <begin position="1"/>
        <end position="22"/>
    </location>
</feature>
<sequence length="177" mass="19965">MKRLVLLTIVATLIFASCSIFGPVVVDHSDTVVYSDTTYTLYDFDEAGPSGFMFKTDGDGITISLTDTTSLEDLDLVFDNFHYDAPTIISPDMDEYLNAAYAYKTTYIALASEDDSTGPTDFDDVISEKAVDEGWYFLKIDDGRYVKMHITAIPADTSYIEFEYWIQQDTTEFFAEE</sequence>
<protein>
    <submittedName>
        <fullName evidence="2">Uncharacterized protein</fullName>
    </submittedName>
</protein>
<organism evidence="2 3">
    <name type="scientific">candidate division WOR-3 bacterium</name>
    <dbReference type="NCBI Taxonomy" id="2052148"/>
    <lineage>
        <taxon>Bacteria</taxon>
        <taxon>Bacteria division WOR-3</taxon>
    </lineage>
</organism>
<evidence type="ECO:0000313" key="2">
    <source>
        <dbReference type="EMBL" id="HAV91847.1"/>
    </source>
</evidence>
<proteinExistence type="predicted"/>